<evidence type="ECO:0000313" key="9">
    <source>
        <dbReference type="Proteomes" id="UP000217076"/>
    </source>
</evidence>
<accession>A0A1G7UP28</accession>
<protein>
    <submittedName>
        <fullName evidence="8">Threonine/homoserine/homoserine lactone efflux protein</fullName>
    </submittedName>
</protein>
<dbReference type="PANTHER" id="PTHR30086">
    <property type="entry name" value="ARGININE EXPORTER PROTEIN ARGO"/>
    <property type="match status" value="1"/>
</dbReference>
<comment type="similarity">
    <text evidence="2">Belongs to the Rht family.</text>
</comment>
<dbReference type="PIRSF" id="PIRSF006324">
    <property type="entry name" value="LeuE"/>
    <property type="match status" value="1"/>
</dbReference>
<feature type="transmembrane region" description="Helical" evidence="7">
    <location>
        <begin position="44"/>
        <end position="68"/>
    </location>
</feature>
<evidence type="ECO:0000256" key="6">
    <source>
        <dbReference type="ARBA" id="ARBA00023136"/>
    </source>
</evidence>
<evidence type="ECO:0000256" key="2">
    <source>
        <dbReference type="ARBA" id="ARBA00007928"/>
    </source>
</evidence>
<feature type="transmembrane region" description="Helical" evidence="7">
    <location>
        <begin position="74"/>
        <end position="95"/>
    </location>
</feature>
<dbReference type="Pfam" id="PF01810">
    <property type="entry name" value="LysE"/>
    <property type="match status" value="1"/>
</dbReference>
<dbReference type="STRING" id="83401.SAMN05421742_101385"/>
<keyword evidence="9" id="KW-1185">Reference proteome</keyword>
<dbReference type="Proteomes" id="UP000217076">
    <property type="component" value="Unassembled WGS sequence"/>
</dbReference>
<gene>
    <name evidence="8" type="ORF">SAMN05421742_101385</name>
</gene>
<dbReference type="GO" id="GO:0005886">
    <property type="term" value="C:plasma membrane"/>
    <property type="evidence" value="ECO:0007669"/>
    <property type="project" value="UniProtKB-SubCell"/>
</dbReference>
<reference evidence="9" key="1">
    <citation type="submission" date="2016-10" db="EMBL/GenBank/DDBJ databases">
        <authorList>
            <person name="Varghese N."/>
            <person name="Submissions S."/>
        </authorList>
    </citation>
    <scope>NUCLEOTIDE SEQUENCE [LARGE SCALE GENOMIC DNA]</scope>
    <source>
        <strain evidence="9">930I</strain>
    </source>
</reference>
<keyword evidence="4 7" id="KW-0812">Transmembrane</keyword>
<keyword evidence="3" id="KW-1003">Cell membrane</keyword>
<feature type="transmembrane region" description="Helical" evidence="7">
    <location>
        <begin position="13"/>
        <end position="32"/>
    </location>
</feature>
<dbReference type="GO" id="GO:0042970">
    <property type="term" value="F:homoserine transmembrane transporter activity"/>
    <property type="evidence" value="ECO:0007669"/>
    <property type="project" value="TreeGrafter"/>
</dbReference>
<dbReference type="RefSeq" id="WP_092614504.1">
    <property type="nucleotide sequence ID" value="NZ_FNCV01000001.1"/>
</dbReference>
<organism evidence="8 9">
    <name type="scientific">Roseospirillum parvum</name>
    <dbReference type="NCBI Taxonomy" id="83401"/>
    <lineage>
        <taxon>Bacteria</taxon>
        <taxon>Pseudomonadati</taxon>
        <taxon>Pseudomonadota</taxon>
        <taxon>Alphaproteobacteria</taxon>
        <taxon>Rhodospirillales</taxon>
        <taxon>Rhodospirillaceae</taxon>
        <taxon>Roseospirillum</taxon>
    </lineage>
</organism>
<evidence type="ECO:0000256" key="4">
    <source>
        <dbReference type="ARBA" id="ARBA00022692"/>
    </source>
</evidence>
<feature type="transmembrane region" description="Helical" evidence="7">
    <location>
        <begin position="150"/>
        <end position="171"/>
    </location>
</feature>
<dbReference type="AlphaFoldDB" id="A0A1G7UP28"/>
<name>A0A1G7UP28_9PROT</name>
<evidence type="ECO:0000256" key="7">
    <source>
        <dbReference type="SAM" id="Phobius"/>
    </source>
</evidence>
<keyword evidence="5 7" id="KW-1133">Transmembrane helix</keyword>
<dbReference type="PANTHER" id="PTHR30086:SF14">
    <property type="entry name" value="HOMOSERINE_HOMOSERINE LACTONE EFFLUX PROTEIN"/>
    <property type="match status" value="1"/>
</dbReference>
<proteinExistence type="inferred from homology"/>
<evidence type="ECO:0000256" key="3">
    <source>
        <dbReference type="ARBA" id="ARBA00022475"/>
    </source>
</evidence>
<dbReference type="InterPro" id="IPR001123">
    <property type="entry name" value="LeuE-type"/>
</dbReference>
<evidence type="ECO:0000256" key="5">
    <source>
        <dbReference type="ARBA" id="ARBA00022989"/>
    </source>
</evidence>
<sequence>MPIDLAGVVGPDYLLTALVVVLVPGAGVLYTLANGLFAGARGGLAAALGCTIGIVPHLAAALLGLAALLHASAVAFQVVKMVGVAYLIYLAVTMWRHPNALKVNDDGQGRASWTRVATRGVLVNILNPKLSLFFLAFLPQFVPPDSPHTLAQMSLLGGVFMLMTLVVFAGYGLAANAVRHYVLASERLTKWIQRAFAAAFAAAATRLALDSH</sequence>
<evidence type="ECO:0000256" key="1">
    <source>
        <dbReference type="ARBA" id="ARBA00004651"/>
    </source>
</evidence>
<comment type="subcellular location">
    <subcellularLocation>
        <location evidence="1">Cell membrane</location>
        <topology evidence="1">Multi-pass membrane protein</topology>
    </subcellularLocation>
</comment>
<keyword evidence="6 7" id="KW-0472">Membrane</keyword>
<dbReference type="EMBL" id="FNCV01000001">
    <property type="protein sequence ID" value="SDG49098.1"/>
    <property type="molecule type" value="Genomic_DNA"/>
</dbReference>
<dbReference type="OrthoDB" id="9804822at2"/>
<feature type="transmembrane region" description="Helical" evidence="7">
    <location>
        <begin position="116"/>
        <end position="138"/>
    </location>
</feature>
<evidence type="ECO:0000313" key="8">
    <source>
        <dbReference type="EMBL" id="SDG49098.1"/>
    </source>
</evidence>